<comment type="catalytic activity">
    <reaction evidence="1">
        <text>2-phosphoglycolate + H2O = glycolate + phosphate</text>
        <dbReference type="Rhea" id="RHEA:14369"/>
        <dbReference type="ChEBI" id="CHEBI:15377"/>
        <dbReference type="ChEBI" id="CHEBI:29805"/>
        <dbReference type="ChEBI" id="CHEBI:43474"/>
        <dbReference type="ChEBI" id="CHEBI:58033"/>
        <dbReference type="EC" id="3.1.3.18"/>
    </reaction>
</comment>
<dbReference type="InterPro" id="IPR036412">
    <property type="entry name" value="HAD-like_sf"/>
</dbReference>
<dbReference type="InterPro" id="IPR050155">
    <property type="entry name" value="HAD-like_hydrolase_sf"/>
</dbReference>
<dbReference type="GO" id="GO:0008967">
    <property type="term" value="F:phosphoglycolate phosphatase activity"/>
    <property type="evidence" value="ECO:0007669"/>
    <property type="project" value="UniProtKB-EC"/>
</dbReference>
<gene>
    <name evidence="8" type="ORF">CW360_01025</name>
</gene>
<evidence type="ECO:0000256" key="2">
    <source>
        <dbReference type="ARBA" id="ARBA00001946"/>
    </source>
</evidence>
<dbReference type="Gene3D" id="1.10.150.240">
    <property type="entry name" value="Putative phosphatase, domain 2"/>
    <property type="match status" value="1"/>
</dbReference>
<dbReference type="GO" id="GO:0046872">
    <property type="term" value="F:metal ion binding"/>
    <property type="evidence" value="ECO:0007669"/>
    <property type="project" value="UniProtKB-KW"/>
</dbReference>
<protein>
    <recommendedName>
        <fullName evidence="5">phosphoglycolate phosphatase</fullName>
        <ecNumber evidence="5">3.1.3.18</ecNumber>
    </recommendedName>
</protein>
<dbReference type="SFLD" id="SFLDG01129">
    <property type="entry name" value="C1.5:_HAD__Beta-PGM__Phosphata"/>
    <property type="match status" value="1"/>
</dbReference>
<dbReference type="SFLD" id="SFLDS00003">
    <property type="entry name" value="Haloacid_Dehalogenase"/>
    <property type="match status" value="1"/>
</dbReference>
<dbReference type="PANTHER" id="PTHR43434:SF1">
    <property type="entry name" value="PHOSPHOGLYCOLATE PHOSPHATASE"/>
    <property type="match status" value="1"/>
</dbReference>
<evidence type="ECO:0000313" key="9">
    <source>
        <dbReference type="Proteomes" id="UP000242861"/>
    </source>
</evidence>
<dbReference type="InterPro" id="IPR023214">
    <property type="entry name" value="HAD_sf"/>
</dbReference>
<comment type="cofactor">
    <cofactor evidence="2">
        <name>Mg(2+)</name>
        <dbReference type="ChEBI" id="CHEBI:18420"/>
    </cofactor>
</comment>
<evidence type="ECO:0000256" key="3">
    <source>
        <dbReference type="ARBA" id="ARBA00004818"/>
    </source>
</evidence>
<evidence type="ECO:0000256" key="6">
    <source>
        <dbReference type="ARBA" id="ARBA00022723"/>
    </source>
</evidence>
<proteinExistence type="inferred from homology"/>
<reference evidence="9" key="1">
    <citation type="submission" date="2017-12" db="EMBL/GenBank/DDBJ databases">
        <authorList>
            <person name="Yu X.-Y."/>
        </authorList>
    </citation>
    <scope>NUCLEOTIDE SEQUENCE [LARGE SCALE GENOMIC DNA]</scope>
    <source>
        <strain evidence="9">ZYSR67-Z</strain>
    </source>
</reference>
<comment type="caution">
    <text evidence="8">The sequence shown here is derived from an EMBL/GenBank/DDBJ whole genome shotgun (WGS) entry which is preliminary data.</text>
</comment>
<dbReference type="PANTHER" id="PTHR43434">
    <property type="entry name" value="PHOSPHOGLYCOLATE PHOSPHATASE"/>
    <property type="match status" value="1"/>
</dbReference>
<evidence type="ECO:0000256" key="1">
    <source>
        <dbReference type="ARBA" id="ARBA00000830"/>
    </source>
</evidence>
<comment type="pathway">
    <text evidence="3">Organic acid metabolism; glycolate biosynthesis; glycolate from 2-phosphoglycolate: step 1/1.</text>
</comment>
<keyword evidence="7" id="KW-0119">Carbohydrate metabolism</keyword>
<dbReference type="Proteomes" id="UP000242861">
    <property type="component" value="Unassembled WGS sequence"/>
</dbReference>
<dbReference type="EC" id="3.1.3.18" evidence="5"/>
<keyword evidence="6" id="KW-0479">Metal-binding</keyword>
<evidence type="ECO:0000313" key="8">
    <source>
        <dbReference type="EMBL" id="PKF73074.1"/>
    </source>
</evidence>
<accession>A0A2I0CU99</accession>
<evidence type="ECO:0000256" key="5">
    <source>
        <dbReference type="ARBA" id="ARBA00013078"/>
    </source>
</evidence>
<comment type="similarity">
    <text evidence="4">Belongs to the HAD-like hydrolase superfamily. CbbY/CbbZ/Gph/YieH family.</text>
</comment>
<dbReference type="RefSeq" id="WP_101192439.1">
    <property type="nucleotide sequence ID" value="NZ_PIYS01000002.1"/>
</dbReference>
<name>A0A2I0CU99_9PSED</name>
<dbReference type="SUPFAM" id="SSF56784">
    <property type="entry name" value="HAD-like"/>
    <property type="match status" value="1"/>
</dbReference>
<evidence type="ECO:0000256" key="4">
    <source>
        <dbReference type="ARBA" id="ARBA00006171"/>
    </source>
</evidence>
<dbReference type="GO" id="GO:0005829">
    <property type="term" value="C:cytosol"/>
    <property type="evidence" value="ECO:0007669"/>
    <property type="project" value="TreeGrafter"/>
</dbReference>
<dbReference type="Pfam" id="PF13419">
    <property type="entry name" value="HAD_2"/>
    <property type="match status" value="1"/>
</dbReference>
<dbReference type="EMBL" id="PIYS01000002">
    <property type="protein sequence ID" value="PKF73074.1"/>
    <property type="molecule type" value="Genomic_DNA"/>
</dbReference>
<dbReference type="InterPro" id="IPR041492">
    <property type="entry name" value="HAD_2"/>
</dbReference>
<keyword evidence="8" id="KW-0378">Hydrolase</keyword>
<organism evidence="8 9">
    <name type="scientific">Pseudomonas fluvialis</name>
    <dbReference type="NCBI Taxonomy" id="1793966"/>
    <lineage>
        <taxon>Bacteria</taxon>
        <taxon>Pseudomonadati</taxon>
        <taxon>Pseudomonadota</taxon>
        <taxon>Gammaproteobacteria</taxon>
        <taxon>Pseudomonadales</taxon>
        <taxon>Pseudomonadaceae</taxon>
        <taxon>Pseudomonas</taxon>
    </lineage>
</organism>
<sequence length="211" mass="23007">MKTHILFDFDGTLVDSAPAILNCFERVLQVHGLDACRSIDASLIGPPLRQTLETLSGQSDPVVLDALEASFKNIYDTEACLQTPAYAACQDVLEQLRAQGFTLAIATNKRLLPTRRIIAALGWEALFAEVFASDSQPQRYTDKNGMIAALLHDFDIAPEATLYVGDTEADGRAAAANGVAFWPVAWGYGFFTEQENPLQAMVQVLQRLGVT</sequence>
<evidence type="ECO:0000256" key="7">
    <source>
        <dbReference type="ARBA" id="ARBA00023277"/>
    </source>
</evidence>
<dbReference type="GO" id="GO:0006281">
    <property type="term" value="P:DNA repair"/>
    <property type="evidence" value="ECO:0007669"/>
    <property type="project" value="TreeGrafter"/>
</dbReference>
<dbReference type="Gene3D" id="3.40.50.1000">
    <property type="entry name" value="HAD superfamily/HAD-like"/>
    <property type="match status" value="1"/>
</dbReference>
<dbReference type="AlphaFoldDB" id="A0A2I0CU99"/>
<dbReference type="InterPro" id="IPR023198">
    <property type="entry name" value="PGP-like_dom2"/>
</dbReference>